<feature type="compositionally biased region" description="Basic residues" evidence="1">
    <location>
        <begin position="1"/>
        <end position="18"/>
    </location>
</feature>
<protein>
    <submittedName>
        <fullName evidence="2">Uncharacterized protein</fullName>
    </submittedName>
</protein>
<evidence type="ECO:0000256" key="1">
    <source>
        <dbReference type="SAM" id="MobiDB-lite"/>
    </source>
</evidence>
<feature type="region of interest" description="Disordered" evidence="1">
    <location>
        <begin position="1"/>
        <end position="24"/>
    </location>
</feature>
<dbReference type="eggNOG" id="ENOG5033U3G">
    <property type="taxonomic scope" value="Bacteria"/>
</dbReference>
<evidence type="ECO:0000313" key="2">
    <source>
        <dbReference type="EMBL" id="AIT59932.1"/>
    </source>
</evidence>
<dbReference type="AlphaFoldDB" id="A0A097ICS3"/>
<dbReference type="HOGENOM" id="CLU_701535_0_0_11"/>
<sequence>MGKRSRRASRQGHHKSTASRRPGITVTIGVTPRVKPNGQPSLAGELRLLRSSLLYSDHIDLVAPSASWLTDFRPLRGVTADNLWWTIPSLPLETLRRITPDDLDPVQARKAMRALRARPVNDPERRECERMWRASLPQVAKTVSEVFDSGEAQDIEMALDAGSVSMISKGTRFEDPIDQQVSWFRDRLTEALGDPGTHMLMDGPSTAFLRDSEVYPDGLPTVAATRSRHAAVGTGLVEKLPTFPDAPMDHVLEAREELAEGRAKYRASAKHLADKLESSALDATLPSEIEELWLDDVRPRLEDLRRSVSKTRVAYETGKRLITEGFGLPTMAVAVANLPDLAALLPSTAAAAGAVGRVAAAGVAEVFKARSAVRQHDLVYLLDVDRKLGRMRR</sequence>
<proteinExistence type="predicted"/>
<keyword evidence="3" id="KW-1185">Reference proteome</keyword>
<dbReference type="Proteomes" id="UP000029914">
    <property type="component" value="Chromosome"/>
</dbReference>
<dbReference type="EMBL" id="CP006764">
    <property type="protein sequence ID" value="AIT59932.1"/>
    <property type="molecule type" value="Genomic_DNA"/>
</dbReference>
<dbReference type="OrthoDB" id="4407240at2"/>
<evidence type="ECO:0000313" key="3">
    <source>
        <dbReference type="Proteomes" id="UP000029914"/>
    </source>
</evidence>
<gene>
    <name evidence="2" type="ORF">CDOO_00275</name>
</gene>
<name>A0A097ICS3_9CORY</name>
<dbReference type="KEGG" id="cdo:CDOO_00275"/>
<accession>A0A097ICS3</accession>
<organism evidence="2 3">
    <name type="scientific">Corynebacterium doosanense CAU 212 = DSM 45436</name>
    <dbReference type="NCBI Taxonomy" id="558173"/>
    <lineage>
        <taxon>Bacteria</taxon>
        <taxon>Bacillati</taxon>
        <taxon>Actinomycetota</taxon>
        <taxon>Actinomycetes</taxon>
        <taxon>Mycobacteriales</taxon>
        <taxon>Corynebacteriaceae</taxon>
        <taxon>Corynebacterium</taxon>
    </lineage>
</organism>
<reference evidence="2 3" key="1">
    <citation type="submission" date="2013-09" db="EMBL/GenBank/DDBJ databases">
        <title>Complete genome sequence of Corynebacterium doosanense CAU 212(T) (=DSM 45436(T)), isolated from activated sludge.</title>
        <authorList>
            <person name="Schaffert L."/>
            <person name="Albersmeier A."/>
            <person name="Kalinowski J."/>
            <person name="Ruckert C."/>
        </authorList>
    </citation>
    <scope>NUCLEOTIDE SEQUENCE [LARGE SCALE GENOMIC DNA]</scope>
    <source>
        <strain evidence="2 3">CAU 212</strain>
    </source>
</reference>